<dbReference type="Pfam" id="PF03370">
    <property type="entry name" value="CBM_21"/>
    <property type="match status" value="1"/>
</dbReference>
<dbReference type="InterPro" id="IPR005036">
    <property type="entry name" value="CBM21_dom"/>
</dbReference>
<dbReference type="InterPro" id="IPR038175">
    <property type="entry name" value="CBM21_dom_sf"/>
</dbReference>
<organism evidence="2 3">
    <name type="scientific">Priapulus caudatus</name>
    <name type="common">Priapulid worm</name>
    <dbReference type="NCBI Taxonomy" id="37621"/>
    <lineage>
        <taxon>Eukaryota</taxon>
        <taxon>Metazoa</taxon>
        <taxon>Ecdysozoa</taxon>
        <taxon>Scalidophora</taxon>
        <taxon>Priapulida</taxon>
        <taxon>Priapulimorpha</taxon>
        <taxon>Priapulimorphida</taxon>
        <taxon>Priapulidae</taxon>
        <taxon>Priapulus</taxon>
    </lineage>
</organism>
<dbReference type="Gene3D" id="2.60.40.2440">
    <property type="entry name" value="Carbohydrate binding type-21 domain"/>
    <property type="match status" value="1"/>
</dbReference>
<evidence type="ECO:0000313" key="2">
    <source>
        <dbReference type="Proteomes" id="UP000695022"/>
    </source>
</evidence>
<evidence type="ECO:0000313" key="3">
    <source>
        <dbReference type="RefSeq" id="XP_014670461.1"/>
    </source>
</evidence>
<dbReference type="RefSeq" id="XP_014670461.1">
    <property type="nucleotide sequence ID" value="XM_014814975.1"/>
</dbReference>
<feature type="domain" description="CBM21" evidence="1">
    <location>
        <begin position="138"/>
        <end position="252"/>
    </location>
</feature>
<dbReference type="PANTHER" id="PTHR12307:SF48">
    <property type="entry name" value="PROTEIN PHOSPHATASE 1 REGULATORY SUBUNIT"/>
    <property type="match status" value="1"/>
</dbReference>
<keyword evidence="2" id="KW-1185">Reference proteome</keyword>
<reference evidence="3" key="1">
    <citation type="submission" date="2025-08" db="UniProtKB">
        <authorList>
            <consortium name="RefSeq"/>
        </authorList>
    </citation>
    <scope>IDENTIFICATION</scope>
</reference>
<dbReference type="GeneID" id="106811386"/>
<dbReference type="InterPro" id="IPR050782">
    <property type="entry name" value="PP1_regulatory_subunit_3"/>
</dbReference>
<evidence type="ECO:0000259" key="1">
    <source>
        <dbReference type="PROSITE" id="PS51159"/>
    </source>
</evidence>
<proteinExistence type="predicted"/>
<dbReference type="PANTHER" id="PTHR12307">
    <property type="entry name" value="PROTEIN PHOSPHATASE 1 REGULATORY SUBUNIT"/>
    <property type="match status" value="1"/>
</dbReference>
<accession>A0ABM1EE40</accession>
<sequence length="301" mass="32789">MPVNCGLLSASPPLFSNMNGMSPSVTELLPRSHSFTFSWKNTMVASFTRSPTRSCLSPEGSSSSGGCVRRKGHRVQFADEKGYALYTVRVMREPSRCPPRLDDDVIARVLADASDTARADDPWMLDFRQPAADYVAFRQRLADDNVALENVILRDSSLTGTVKVRDLAFEKQVGVRTTFDRWRSHVDVPASHVVGGRVSMKGVGFETFSFTANIPAGTEAAGADARVEFCVYFRCDGSEHWDSNGGRNYVVVPRHGGGGAGAPPMPVALPKSPHTDGLLNASDSYTEFAVWNASDTATPYW</sequence>
<dbReference type="PROSITE" id="PS51159">
    <property type="entry name" value="CBM21"/>
    <property type="match status" value="1"/>
</dbReference>
<protein>
    <submittedName>
        <fullName evidence="3">Protein phosphatase 1 regulatory subunit 3B-like</fullName>
    </submittedName>
</protein>
<gene>
    <name evidence="3" type="primary">LOC106811386</name>
</gene>
<name>A0ABM1EE40_PRICU</name>
<dbReference type="Proteomes" id="UP000695022">
    <property type="component" value="Unplaced"/>
</dbReference>